<reference evidence="3" key="2">
    <citation type="submission" date="2020-12" db="EMBL/GenBank/DDBJ databases">
        <title>New Spironucleus salmonicida genome in near-complete chromosomes.</title>
        <authorList>
            <person name="Xu F."/>
            <person name="Kurt Z."/>
            <person name="Jimenez-Gonzalez A."/>
            <person name="Astvaldsson A."/>
            <person name="Andersson J.O."/>
            <person name="Svard S.G."/>
        </authorList>
    </citation>
    <scope>NUCLEOTIDE SEQUENCE</scope>
    <source>
        <strain evidence="3">ATCC 50377</strain>
    </source>
</reference>
<dbReference type="Gene3D" id="3.40.50.720">
    <property type="entry name" value="NAD(P)-binding Rossmann-like Domain"/>
    <property type="match status" value="1"/>
</dbReference>
<dbReference type="InterPro" id="IPR050177">
    <property type="entry name" value="Lipid_A_modif_metabolic_enz"/>
</dbReference>
<gene>
    <name evidence="2" type="ORF">SS50377_13986</name>
    <name evidence="3" type="ORF">SS50377_24451</name>
</gene>
<keyword evidence="4" id="KW-1185">Reference proteome</keyword>
<accession>V6LMZ6</accession>
<dbReference type="EMBL" id="AUWU02000004">
    <property type="protein sequence ID" value="KAH0574493.1"/>
    <property type="molecule type" value="Genomic_DNA"/>
</dbReference>
<evidence type="ECO:0000259" key="1">
    <source>
        <dbReference type="Pfam" id="PF01370"/>
    </source>
</evidence>
<dbReference type="Proteomes" id="UP000018208">
    <property type="component" value="Unassembled WGS sequence"/>
</dbReference>
<proteinExistence type="predicted"/>
<evidence type="ECO:0000313" key="2">
    <source>
        <dbReference type="EMBL" id="EST46000.1"/>
    </source>
</evidence>
<feature type="domain" description="NAD-dependent epimerase/dehydratase" evidence="1">
    <location>
        <begin position="3"/>
        <end position="152"/>
    </location>
</feature>
<dbReference type="SUPFAM" id="SSF51735">
    <property type="entry name" value="NAD(P)-binding Rossmann-fold domains"/>
    <property type="match status" value="1"/>
</dbReference>
<dbReference type="PANTHER" id="PTHR43245:SF13">
    <property type="entry name" value="UDP-D-APIOSE_UDP-D-XYLOSE SYNTHASE 2"/>
    <property type="match status" value="1"/>
</dbReference>
<reference evidence="2 3" key="1">
    <citation type="journal article" date="2014" name="PLoS Genet.">
        <title>The Genome of Spironucleus salmonicida Highlights a Fish Pathogen Adapted to Fluctuating Environments.</title>
        <authorList>
            <person name="Xu F."/>
            <person name="Jerlstrom-Hultqvist J."/>
            <person name="Einarsson E."/>
            <person name="Astvaldsson A."/>
            <person name="Svard S.G."/>
            <person name="Andersson J.O."/>
        </authorList>
    </citation>
    <scope>NUCLEOTIDE SEQUENCE</scope>
    <source>
        <strain evidence="3">ATCC 50377</strain>
    </source>
</reference>
<dbReference type="VEuPathDB" id="GiardiaDB:SS50377_24451"/>
<evidence type="ECO:0000313" key="3">
    <source>
        <dbReference type="EMBL" id="KAH0574493.1"/>
    </source>
</evidence>
<protein>
    <submittedName>
        <fullName evidence="2">Nucleoside-diphosphate-sugar epimerase</fullName>
    </submittedName>
</protein>
<organism evidence="2">
    <name type="scientific">Spironucleus salmonicida</name>
    <dbReference type="NCBI Taxonomy" id="348837"/>
    <lineage>
        <taxon>Eukaryota</taxon>
        <taxon>Metamonada</taxon>
        <taxon>Diplomonadida</taxon>
        <taxon>Hexamitidae</taxon>
        <taxon>Hexamitinae</taxon>
        <taxon>Spironucleus</taxon>
    </lineage>
</organism>
<dbReference type="PANTHER" id="PTHR43245">
    <property type="entry name" value="BIFUNCTIONAL POLYMYXIN RESISTANCE PROTEIN ARNA"/>
    <property type="match status" value="1"/>
</dbReference>
<evidence type="ECO:0000313" key="4">
    <source>
        <dbReference type="Proteomes" id="UP000018208"/>
    </source>
</evidence>
<dbReference type="Pfam" id="PF01370">
    <property type="entry name" value="Epimerase"/>
    <property type="match status" value="1"/>
</dbReference>
<name>V6LMZ6_9EUKA</name>
<sequence>MKIIITGFNGFIGKHLMSILNDQNDIFILLCRQSTKILTNFQSNMEIYRVNSFEEPINLSCDILVHLAGSSKWGTLENSNSFNSSICIMKNLMDTIKFTRFVYISSGAADLYEKSQPKQLYYYALSKYLNELQVKQLQNYIILRPGEVYGKDDKLITAQNILNFQSKICFTTNSIISVTDANSVAFGIKQAIYSSKTGIYNLGGENISIDRLARIVQQQSAIYSTNIIFSSILARYFAKFGKFFGIDDESIKYGTLDWYQDSSKSIEELQYKYNTVPYIVKNVVEWLKLRS</sequence>
<dbReference type="EMBL" id="KI546085">
    <property type="protein sequence ID" value="EST46000.1"/>
    <property type="molecule type" value="Genomic_DNA"/>
</dbReference>
<dbReference type="AlphaFoldDB" id="V6LMZ6"/>
<dbReference type="InterPro" id="IPR001509">
    <property type="entry name" value="Epimerase_deHydtase"/>
</dbReference>
<dbReference type="InterPro" id="IPR036291">
    <property type="entry name" value="NAD(P)-bd_dom_sf"/>
</dbReference>